<dbReference type="AlphaFoldDB" id="A0A7V8V4I7"/>
<proteinExistence type="predicted"/>
<dbReference type="Proteomes" id="UP000551616">
    <property type="component" value="Unassembled WGS sequence"/>
</dbReference>
<feature type="transmembrane region" description="Helical" evidence="1">
    <location>
        <begin position="38"/>
        <end position="63"/>
    </location>
</feature>
<organism evidence="2 3">
    <name type="scientific">Bremerella alba</name>
    <dbReference type="NCBI Taxonomy" id="980252"/>
    <lineage>
        <taxon>Bacteria</taxon>
        <taxon>Pseudomonadati</taxon>
        <taxon>Planctomycetota</taxon>
        <taxon>Planctomycetia</taxon>
        <taxon>Pirellulales</taxon>
        <taxon>Pirellulaceae</taxon>
        <taxon>Bremerella</taxon>
    </lineage>
</organism>
<dbReference type="EMBL" id="JABRWO010000004">
    <property type="protein sequence ID" value="MBA2114809.1"/>
    <property type="molecule type" value="Genomic_DNA"/>
</dbReference>
<feature type="transmembrane region" description="Helical" evidence="1">
    <location>
        <begin position="99"/>
        <end position="119"/>
    </location>
</feature>
<evidence type="ECO:0000313" key="3">
    <source>
        <dbReference type="Proteomes" id="UP000551616"/>
    </source>
</evidence>
<evidence type="ECO:0000313" key="2">
    <source>
        <dbReference type="EMBL" id="MBA2114809.1"/>
    </source>
</evidence>
<protein>
    <submittedName>
        <fullName evidence="2">Uncharacterized protein</fullName>
    </submittedName>
</protein>
<name>A0A7V8V4I7_9BACT</name>
<keyword evidence="3" id="KW-1185">Reference proteome</keyword>
<sequence length="165" mass="18522">MEDESPFRSPQVVEHHEPLDDRSQRILQWRRAHRRLELGIPAFAFTSIMTLAPIDQVLAFLAGDLSAWPAFLGSWVLGSFIVSGIILFALLPLFSFREILAPLLLAWIPLLPIVGLILAMRKVQAPLRAEGLKFGRLGPSEKLLVQQLRHEDGTPVDPKTFGVKR</sequence>
<evidence type="ECO:0000256" key="1">
    <source>
        <dbReference type="SAM" id="Phobius"/>
    </source>
</evidence>
<feature type="transmembrane region" description="Helical" evidence="1">
    <location>
        <begin position="70"/>
        <end position="93"/>
    </location>
</feature>
<keyword evidence="1" id="KW-0812">Transmembrane</keyword>
<gene>
    <name evidence="2" type="ORF">HOV93_19760</name>
</gene>
<reference evidence="2 3" key="1">
    <citation type="submission" date="2020-05" db="EMBL/GenBank/DDBJ databases">
        <title>Bremerella alba sp. nov., a novel planctomycete isolated from the surface of the macroalga Fucus spiralis.</title>
        <authorList>
            <person name="Godinho O."/>
            <person name="Botelho R."/>
            <person name="Albuquerque L."/>
            <person name="Wiegand S."/>
            <person name="Da Costa M.S."/>
            <person name="Lobo-Da-Cunha A."/>
            <person name="Jogler C."/>
            <person name="Lage O.M."/>
        </authorList>
    </citation>
    <scope>NUCLEOTIDE SEQUENCE [LARGE SCALE GENOMIC DNA]</scope>
    <source>
        <strain evidence="2 3">FF15</strain>
    </source>
</reference>
<accession>A0A7V8V4I7</accession>
<keyword evidence="1" id="KW-1133">Transmembrane helix</keyword>
<comment type="caution">
    <text evidence="2">The sequence shown here is derived from an EMBL/GenBank/DDBJ whole genome shotgun (WGS) entry which is preliminary data.</text>
</comment>
<dbReference type="RefSeq" id="WP_207396259.1">
    <property type="nucleotide sequence ID" value="NZ_JABRWO010000004.1"/>
</dbReference>
<keyword evidence="1" id="KW-0472">Membrane</keyword>